<dbReference type="PANTHER" id="PTHR43060">
    <property type="entry name" value="3-HYDROXYISOBUTYRATE DEHYDROGENASE-LIKE 1, MITOCHONDRIAL-RELATED"/>
    <property type="match status" value="1"/>
</dbReference>
<dbReference type="GO" id="GO:0051287">
    <property type="term" value="F:NAD binding"/>
    <property type="evidence" value="ECO:0007669"/>
    <property type="project" value="InterPro"/>
</dbReference>
<evidence type="ECO:0000313" key="7">
    <source>
        <dbReference type="EMBL" id="MBL6902709.1"/>
    </source>
</evidence>
<dbReference type="PANTHER" id="PTHR43060:SF15">
    <property type="entry name" value="3-HYDROXYISOBUTYRATE DEHYDROGENASE-LIKE 1, MITOCHONDRIAL-RELATED"/>
    <property type="match status" value="1"/>
</dbReference>
<feature type="domain" description="6-phosphogluconate dehydrogenase NADP-binding" evidence="5">
    <location>
        <begin position="2"/>
        <end position="161"/>
    </location>
</feature>
<protein>
    <submittedName>
        <fullName evidence="7">NAD(P)-dependent oxidoreductase</fullName>
    </submittedName>
</protein>
<keyword evidence="2" id="KW-0560">Oxidoreductase</keyword>
<dbReference type="AlphaFoldDB" id="A0A937JCW2"/>
<sequence length="288" mass="31875">MKIVFIGLGRMGFPMAGHLAKAGFNVTVFNRTVKKSKLWSEKYNKPYSLTLADLPNDLDMVITCLKDDESILNILKNEYLINRIKPGGFIVDHSTTSVDLVRDLYNFYKTIDITFYDSPVSGGELGAQNGQLSVMIGGDNHSLNKIKPTIQHYAKTIEYIGLSGSGQLTKMINQICITGIIKSLSEAINFGKAQDGLDLNKVFNAISSGAAQSWQLDNRFHTMVTGEFDFGFGIDLMIKDLKIAINQAKRKDVSLETVQRILDEYIILSEMGGGDQDTSSLIKSLQNT</sequence>
<evidence type="ECO:0000256" key="2">
    <source>
        <dbReference type="ARBA" id="ARBA00023002"/>
    </source>
</evidence>
<dbReference type="PIRSF" id="PIRSF000103">
    <property type="entry name" value="HIBADH"/>
    <property type="match status" value="1"/>
</dbReference>
<dbReference type="Gene3D" id="1.10.1040.10">
    <property type="entry name" value="N-(1-d-carboxylethyl)-l-norvaline Dehydrogenase, domain 2"/>
    <property type="match status" value="1"/>
</dbReference>
<dbReference type="Proteomes" id="UP000705230">
    <property type="component" value="Unassembled WGS sequence"/>
</dbReference>
<name>A0A937JCW2_9GAMM</name>
<dbReference type="InterPro" id="IPR015815">
    <property type="entry name" value="HIBADH-related"/>
</dbReference>
<evidence type="ECO:0000259" key="6">
    <source>
        <dbReference type="Pfam" id="PF14833"/>
    </source>
</evidence>
<dbReference type="InterPro" id="IPR013328">
    <property type="entry name" value="6PGD_dom2"/>
</dbReference>
<dbReference type="SUPFAM" id="SSF48179">
    <property type="entry name" value="6-phosphogluconate dehydrogenase C-terminal domain-like"/>
    <property type="match status" value="1"/>
</dbReference>
<evidence type="ECO:0000256" key="3">
    <source>
        <dbReference type="ARBA" id="ARBA00023027"/>
    </source>
</evidence>
<dbReference type="InterPro" id="IPR006115">
    <property type="entry name" value="6PGDH_NADP-bd"/>
</dbReference>
<dbReference type="GO" id="GO:0016491">
    <property type="term" value="F:oxidoreductase activity"/>
    <property type="evidence" value="ECO:0007669"/>
    <property type="project" value="UniProtKB-KW"/>
</dbReference>
<dbReference type="Pfam" id="PF14833">
    <property type="entry name" value="NAD_binding_11"/>
    <property type="match status" value="1"/>
</dbReference>
<dbReference type="InterPro" id="IPR036291">
    <property type="entry name" value="NAD(P)-bd_dom_sf"/>
</dbReference>
<evidence type="ECO:0000256" key="1">
    <source>
        <dbReference type="ARBA" id="ARBA00009080"/>
    </source>
</evidence>
<evidence type="ECO:0000313" key="8">
    <source>
        <dbReference type="Proteomes" id="UP000705230"/>
    </source>
</evidence>
<evidence type="ECO:0000256" key="4">
    <source>
        <dbReference type="PIRSR" id="PIRSR000103-1"/>
    </source>
</evidence>
<keyword evidence="3" id="KW-0520">NAD</keyword>
<feature type="domain" description="3-hydroxyisobutyrate dehydrogenase-like NAD-binding" evidence="6">
    <location>
        <begin position="164"/>
        <end position="284"/>
    </location>
</feature>
<dbReference type="InterPro" id="IPR029154">
    <property type="entry name" value="HIBADH-like_NADP-bd"/>
</dbReference>
<comment type="similarity">
    <text evidence="1">Belongs to the HIBADH-related family.</text>
</comment>
<organism evidence="7 8">
    <name type="scientific">SAR86 cluster bacterium</name>
    <dbReference type="NCBI Taxonomy" id="2030880"/>
    <lineage>
        <taxon>Bacteria</taxon>
        <taxon>Pseudomonadati</taxon>
        <taxon>Pseudomonadota</taxon>
        <taxon>Gammaproteobacteria</taxon>
        <taxon>SAR86 cluster</taxon>
    </lineage>
</organism>
<dbReference type="EMBL" id="JADHSG010000001">
    <property type="protein sequence ID" value="MBL6902709.1"/>
    <property type="molecule type" value="Genomic_DNA"/>
</dbReference>
<comment type="caution">
    <text evidence="7">The sequence shown here is derived from an EMBL/GenBank/DDBJ whole genome shotgun (WGS) entry which is preliminary data.</text>
</comment>
<proteinExistence type="inferred from homology"/>
<dbReference type="GO" id="GO:0016054">
    <property type="term" value="P:organic acid catabolic process"/>
    <property type="evidence" value="ECO:0007669"/>
    <property type="project" value="UniProtKB-ARBA"/>
</dbReference>
<dbReference type="Gene3D" id="3.40.50.720">
    <property type="entry name" value="NAD(P)-binding Rossmann-like Domain"/>
    <property type="match status" value="1"/>
</dbReference>
<feature type="active site" evidence="4">
    <location>
        <position position="170"/>
    </location>
</feature>
<dbReference type="InterPro" id="IPR002204">
    <property type="entry name" value="3-OH-isobutyrate_DH-rel_CS"/>
</dbReference>
<dbReference type="GO" id="GO:0050661">
    <property type="term" value="F:NADP binding"/>
    <property type="evidence" value="ECO:0007669"/>
    <property type="project" value="InterPro"/>
</dbReference>
<gene>
    <name evidence="7" type="ORF">ISR29_00720</name>
</gene>
<evidence type="ECO:0000259" key="5">
    <source>
        <dbReference type="Pfam" id="PF03446"/>
    </source>
</evidence>
<dbReference type="Pfam" id="PF03446">
    <property type="entry name" value="NAD_binding_2"/>
    <property type="match status" value="1"/>
</dbReference>
<reference evidence="7" key="1">
    <citation type="submission" date="2020-10" db="EMBL/GenBank/DDBJ databases">
        <title>Microbiome of the Black Sea water column analyzed by genome centric metagenomics.</title>
        <authorList>
            <person name="Cabello-Yeves P.J."/>
            <person name="Callieri C."/>
            <person name="Picazo A."/>
            <person name="Mehrshad M."/>
            <person name="Haro-Moreno J.M."/>
            <person name="Roda-Garcia J."/>
            <person name="Dzembekova N."/>
            <person name="Slabakova V."/>
            <person name="Slabakova N."/>
            <person name="Moncheva S."/>
            <person name="Rodriguez-Valera F."/>
        </authorList>
    </citation>
    <scope>NUCLEOTIDE SEQUENCE</scope>
    <source>
        <strain evidence="7">BS30m-G43</strain>
    </source>
</reference>
<dbReference type="InterPro" id="IPR008927">
    <property type="entry name" value="6-PGluconate_DH-like_C_sf"/>
</dbReference>
<dbReference type="SUPFAM" id="SSF51735">
    <property type="entry name" value="NAD(P)-binding Rossmann-fold domains"/>
    <property type="match status" value="1"/>
</dbReference>
<accession>A0A937JCW2</accession>
<dbReference type="PROSITE" id="PS00895">
    <property type="entry name" value="3_HYDROXYISOBUT_DH"/>
    <property type="match status" value="1"/>
</dbReference>